<dbReference type="PANTHER" id="PTHR30474:SF1">
    <property type="entry name" value="PEPTIDOGLYCAN GLYCOSYLTRANSFERASE MRDB"/>
    <property type="match status" value="1"/>
</dbReference>
<accession>A0ABT1L4X6</accession>
<keyword evidence="2" id="KW-1003">Cell membrane</keyword>
<evidence type="ECO:0000256" key="10">
    <source>
        <dbReference type="ARBA" id="ARBA00023316"/>
    </source>
</evidence>
<keyword evidence="8 13" id="KW-1133">Transmembrane helix</keyword>
<evidence type="ECO:0000313" key="15">
    <source>
        <dbReference type="Proteomes" id="UP001320768"/>
    </source>
</evidence>
<evidence type="ECO:0000256" key="13">
    <source>
        <dbReference type="SAM" id="Phobius"/>
    </source>
</evidence>
<evidence type="ECO:0000256" key="9">
    <source>
        <dbReference type="ARBA" id="ARBA00023136"/>
    </source>
</evidence>
<evidence type="ECO:0000256" key="4">
    <source>
        <dbReference type="ARBA" id="ARBA00022679"/>
    </source>
</evidence>
<dbReference type="Proteomes" id="UP001320768">
    <property type="component" value="Unassembled WGS sequence"/>
</dbReference>
<dbReference type="Pfam" id="PF01098">
    <property type="entry name" value="FTSW_RODA_SPOVE"/>
    <property type="match status" value="1"/>
</dbReference>
<feature type="transmembrane region" description="Helical" evidence="13">
    <location>
        <begin position="330"/>
        <end position="349"/>
    </location>
</feature>
<evidence type="ECO:0000256" key="1">
    <source>
        <dbReference type="ARBA" id="ARBA00004141"/>
    </source>
</evidence>
<keyword evidence="6" id="KW-0133">Cell shape</keyword>
<feature type="transmembrane region" description="Helical" evidence="13">
    <location>
        <begin position="264"/>
        <end position="285"/>
    </location>
</feature>
<protein>
    <recommendedName>
        <fullName evidence="12">Cell wall polymerase</fullName>
    </recommendedName>
    <alternativeName>
        <fullName evidence="11">Peptidoglycan polymerase</fullName>
    </alternativeName>
</protein>
<evidence type="ECO:0000313" key="14">
    <source>
        <dbReference type="EMBL" id="MCP8351780.1"/>
    </source>
</evidence>
<feature type="transmembrane region" description="Helical" evidence="13">
    <location>
        <begin position="153"/>
        <end position="170"/>
    </location>
</feature>
<organism evidence="14 15">
    <name type="scientific">Candidatus Synchoanobacter obligatus</name>
    <dbReference type="NCBI Taxonomy" id="2919597"/>
    <lineage>
        <taxon>Bacteria</taxon>
        <taxon>Pseudomonadati</taxon>
        <taxon>Pseudomonadota</taxon>
        <taxon>Gammaproteobacteria</taxon>
        <taxon>Candidatus Comchoanobacterales</taxon>
        <taxon>Candidatus Comchoanobacteraceae</taxon>
        <taxon>Candidatus Synchoanobacter</taxon>
    </lineage>
</organism>
<evidence type="ECO:0000256" key="6">
    <source>
        <dbReference type="ARBA" id="ARBA00022960"/>
    </source>
</evidence>
<dbReference type="RefSeq" id="WP_258568894.1">
    <property type="nucleotide sequence ID" value="NZ_JAKUDN010000001.1"/>
</dbReference>
<reference evidence="14 15" key="1">
    <citation type="journal article" date="2022" name="Nat. Microbiol.">
        <title>The microbiome of a bacterivorous marine choanoflagellate contains a resource-demanding obligate bacterial associate.</title>
        <authorList>
            <person name="Needham D.M."/>
            <person name="Poirier C."/>
            <person name="Bachy C."/>
            <person name="George E.E."/>
            <person name="Wilken S."/>
            <person name="Yung C.C.M."/>
            <person name="Limardo A.J."/>
            <person name="Morando M."/>
            <person name="Sudek L."/>
            <person name="Malmstrom R.R."/>
            <person name="Keeling P.J."/>
            <person name="Santoro A.E."/>
            <person name="Worden A.Z."/>
        </authorList>
    </citation>
    <scope>NUCLEOTIDE SEQUENCE [LARGE SCALE GENOMIC DNA]</scope>
    <source>
        <strain evidence="14 15">Comchoano-2</strain>
    </source>
</reference>
<feature type="transmembrane region" description="Helical" evidence="13">
    <location>
        <begin position="12"/>
        <end position="31"/>
    </location>
</feature>
<evidence type="ECO:0000256" key="3">
    <source>
        <dbReference type="ARBA" id="ARBA00022676"/>
    </source>
</evidence>
<keyword evidence="5 13" id="KW-0812">Transmembrane</keyword>
<evidence type="ECO:0000256" key="2">
    <source>
        <dbReference type="ARBA" id="ARBA00022475"/>
    </source>
</evidence>
<dbReference type="InterPro" id="IPR011923">
    <property type="entry name" value="RodA/MrdB"/>
</dbReference>
<dbReference type="PANTHER" id="PTHR30474">
    <property type="entry name" value="CELL CYCLE PROTEIN"/>
    <property type="match status" value="1"/>
</dbReference>
<dbReference type="InterPro" id="IPR001182">
    <property type="entry name" value="FtsW/RodA"/>
</dbReference>
<evidence type="ECO:0000256" key="7">
    <source>
        <dbReference type="ARBA" id="ARBA00022984"/>
    </source>
</evidence>
<dbReference type="InterPro" id="IPR018365">
    <property type="entry name" value="Cell_cycle_FtsW-rel_CS"/>
</dbReference>
<comment type="caution">
    <text evidence="14">The sequence shown here is derived from an EMBL/GenBank/DDBJ whole genome shotgun (WGS) entry which is preliminary data.</text>
</comment>
<dbReference type="NCBIfam" id="TIGR02210">
    <property type="entry name" value="rodA_shape"/>
    <property type="match status" value="1"/>
</dbReference>
<proteinExistence type="predicted"/>
<gene>
    <name evidence="14" type="primary">rodA</name>
    <name evidence="14" type="ORF">MKS91_00520</name>
</gene>
<feature type="transmembrane region" description="Helical" evidence="13">
    <location>
        <begin position="130"/>
        <end position="147"/>
    </location>
</feature>
<dbReference type="EMBL" id="JAKUDN010000001">
    <property type="protein sequence ID" value="MCP8351780.1"/>
    <property type="molecule type" value="Genomic_DNA"/>
</dbReference>
<feature type="transmembrane region" description="Helical" evidence="13">
    <location>
        <begin position="68"/>
        <end position="86"/>
    </location>
</feature>
<keyword evidence="3" id="KW-0328">Glycosyltransferase</keyword>
<feature type="transmembrane region" description="Helical" evidence="13">
    <location>
        <begin position="177"/>
        <end position="195"/>
    </location>
</feature>
<sequence>MFSSRQGNIDLTLLGLITIGVFIGIILLFSANHFEWALPLKQLTKGSLAIIFFGALAMTDDRTIRDSSFPLFIFSLILLLIVLYYGDTTKGAQRWLNLGIVKFEPSELVKITLPLSLASHIHKHGIPIQGWPLITAITMLLVPFFLVLKQPDLGTALIILFIGSITLFIAGLSRKIILITIIATFATIPILWHQLHAYQQQRIITLFSENEDLKHHGYHIHQSKIAIGSGGLWGKGYGNGEQVQLGYIPEHKTDFIFTVLSEEFGFFGNIVWLMVILSIGFRSIYLGYKQPQVFNKLVCIALGCGFMLNAWINMAMVSGIIPVVGVPLPLLSYGGTSFVATLVSLSIILKLGHVNPKRQHLW</sequence>
<keyword evidence="7" id="KW-0573">Peptidoglycan synthesis</keyword>
<keyword evidence="4" id="KW-0808">Transferase</keyword>
<evidence type="ECO:0000256" key="5">
    <source>
        <dbReference type="ARBA" id="ARBA00022692"/>
    </source>
</evidence>
<keyword evidence="9 13" id="KW-0472">Membrane</keyword>
<name>A0ABT1L4X6_9GAMM</name>
<keyword evidence="10" id="KW-0961">Cell wall biogenesis/degradation</keyword>
<feature type="transmembrane region" description="Helical" evidence="13">
    <location>
        <begin position="297"/>
        <end position="324"/>
    </location>
</feature>
<comment type="subcellular location">
    <subcellularLocation>
        <location evidence="1">Membrane</location>
        <topology evidence="1">Multi-pass membrane protein</topology>
    </subcellularLocation>
</comment>
<keyword evidence="15" id="KW-1185">Reference proteome</keyword>
<evidence type="ECO:0000256" key="11">
    <source>
        <dbReference type="ARBA" id="ARBA00032370"/>
    </source>
</evidence>
<dbReference type="PROSITE" id="PS00428">
    <property type="entry name" value="FTSW_RODA_SPOVE"/>
    <property type="match status" value="1"/>
</dbReference>
<evidence type="ECO:0000256" key="12">
    <source>
        <dbReference type="ARBA" id="ARBA00033270"/>
    </source>
</evidence>
<evidence type="ECO:0000256" key="8">
    <source>
        <dbReference type="ARBA" id="ARBA00022989"/>
    </source>
</evidence>